<name>A0A3D8H939_9BACT</name>
<dbReference type="EMBL" id="QREV01000084">
    <property type="protein sequence ID" value="RDU47438.1"/>
    <property type="molecule type" value="Genomic_DNA"/>
</dbReference>
<comment type="caution">
    <text evidence="2">The sequence shown here is derived from an EMBL/GenBank/DDBJ whole genome shotgun (WGS) entry which is preliminary data.</text>
</comment>
<protein>
    <submittedName>
        <fullName evidence="2">DUF4906 domain-containing protein</fullName>
    </submittedName>
</protein>
<keyword evidence="1" id="KW-0812">Transmembrane</keyword>
<evidence type="ECO:0000256" key="1">
    <source>
        <dbReference type="SAM" id="Phobius"/>
    </source>
</evidence>
<sequence>MLDMTVISISKILQKYTDMKTINYLIAILLISSFGVMTSCVDEIEGKSEGNSNTIQLTIAAPENNVVSPTKSGGMTIDETINDICILIYKNGLLTDESVYTTDGISDIQNNASGHTYQIDIEDLEQRTVYVVANAGNIKNEWNNESGLNTEYSLANNKPKCILFAKGKSFNVKDDKSVTASLERIYAKVTVEINTKGVSNATIIPKSVTLKNVPATGQLQENKIVGTTESVDYISNAGTITFADPINKVSGGHGDNADAFYMYENMQPLGYCLKDGKEFTGEWKSTYNGNQAYKTPASMGGATKDPAVVGRNKTCSYIEVVADYTGSKGNGTVNYRFFLGKDAYTSFAVERNTHYQVTLTLSGDGGVDEASWRVTTAIMGAFTPHDAYVGYLVGSKSRVYVDLGNDTNLPNSNWTIRKKSGTDVVTTSSNLQRDGDRYYFEVVAKETNVSDRSTQSGVYTISSNKASESKDVTVTQVIRILDPIAYYHQNPQTVFEKDVVVKVFNRNPDNFYIPLSSVGAWTVSVESGNWFTLSKHQDYTGDNTVSAGNNVITGEGGAVKFHFKASALGNNSARYGCISVKYHNNMCEHKIYLRQGGGDTELISGQAQWAYSNVIKRGTNGTYATQPGPMFAGGNSSTLYNSYTPGYNISYDISGQDRSNWMTISGDHYSEPLQGPCPKGYTLPSIRDMSVLKKACHMDNLTAAVGYIYDDDPTPGWEWSQRNGVYYANPNNMDHSNPAKGIVLVNTNNYVNLVFPFGNGVLKHAGVPDNGMDTGLDEIGVGFRTSGKLYTEEDVMENGSINVYVSYNANYWSGSPGSGGNQHLSYMKFWYFLKRNVPIYLSDGSNRWGESWEVSWNGAGGLDRKNGMFVRCVKNSKPADRNYYNNNF</sequence>
<organism evidence="2 3">
    <name type="scientific">Parabacteroides acidifaciens</name>
    <dbReference type="NCBI Taxonomy" id="2290935"/>
    <lineage>
        <taxon>Bacteria</taxon>
        <taxon>Pseudomonadati</taxon>
        <taxon>Bacteroidota</taxon>
        <taxon>Bacteroidia</taxon>
        <taxon>Bacteroidales</taxon>
        <taxon>Tannerellaceae</taxon>
        <taxon>Parabacteroides</taxon>
    </lineage>
</organism>
<accession>A0A3D8H939</accession>
<keyword evidence="1" id="KW-1133">Transmembrane helix</keyword>
<evidence type="ECO:0000313" key="2">
    <source>
        <dbReference type="EMBL" id="RDU47438.1"/>
    </source>
</evidence>
<gene>
    <name evidence="2" type="ORF">DWU89_19565</name>
</gene>
<dbReference type="AlphaFoldDB" id="A0A3D8H939"/>
<evidence type="ECO:0000313" key="3">
    <source>
        <dbReference type="Proteomes" id="UP000256321"/>
    </source>
</evidence>
<proteinExistence type="predicted"/>
<dbReference type="Proteomes" id="UP000256321">
    <property type="component" value="Unassembled WGS sequence"/>
</dbReference>
<reference evidence="2 3" key="1">
    <citation type="submission" date="2018-07" db="EMBL/GenBank/DDBJ databases">
        <title>Parabacteroides acidifaciens nov. sp., isolated from human feces.</title>
        <authorList>
            <person name="Wang Y.J."/>
        </authorList>
    </citation>
    <scope>NUCLEOTIDE SEQUENCE [LARGE SCALE GENOMIC DNA]</scope>
    <source>
        <strain evidence="2 3">426-9</strain>
    </source>
</reference>
<feature type="transmembrane region" description="Helical" evidence="1">
    <location>
        <begin position="21"/>
        <end position="38"/>
    </location>
</feature>
<keyword evidence="1" id="KW-0472">Membrane</keyword>